<dbReference type="SMART" id="SM00220">
    <property type="entry name" value="S_TKc"/>
    <property type="match status" value="1"/>
</dbReference>
<dbReference type="SUPFAM" id="SSF56112">
    <property type="entry name" value="Protein kinase-like (PK-like)"/>
    <property type="match status" value="1"/>
</dbReference>
<comment type="domain">
    <text evidence="7">Contains a pseudokinase domain. The protein kinase domain is predicted to be catalytically inactive because some of the residues important for catalytic activity are substituted and it lacks the equivalent of the binding site for a peptide substrate. However, it has retained an ATP-binding site and ATP-binding is required for mRNA degradation, stimulating the activity of the PAN2 nuclease in vitro. The nucleotide-binding site is juxtaposed to the RNase active site of PAN2 in the complex and may actually bind nucleosides of a poly(A) RNA rather than ATP, feeding the poly(A)-tail to the active site of the deadenylase and thus increasing the efficiency with which this distributive enzyme degrades oligo(A) RNAs.</text>
</comment>
<feature type="region of interest" description="Knob domain" evidence="7">
    <location>
        <begin position="494"/>
        <end position="587"/>
    </location>
</feature>
<dbReference type="RefSeq" id="XP_018985053.1">
    <property type="nucleotide sequence ID" value="XM_019132706.1"/>
</dbReference>
<dbReference type="InterPro" id="IPR000571">
    <property type="entry name" value="Znf_CCCH"/>
</dbReference>
<dbReference type="Gene3D" id="1.20.5.5160">
    <property type="match status" value="1"/>
</dbReference>
<evidence type="ECO:0000256" key="5">
    <source>
        <dbReference type="ARBA" id="ARBA00022840"/>
    </source>
</evidence>
<feature type="binding site" evidence="7">
    <location>
        <begin position="362"/>
        <end position="363"/>
    </location>
    <ligand>
        <name>ATP</name>
        <dbReference type="ChEBI" id="CHEBI:30616"/>
    </ligand>
</feature>
<dbReference type="PROSITE" id="PS50103">
    <property type="entry name" value="ZF_C3H1"/>
    <property type="match status" value="1"/>
</dbReference>
<feature type="binding site" evidence="7">
    <location>
        <begin position="307"/>
        <end position="314"/>
    </location>
    <ligand>
        <name>ATP</name>
        <dbReference type="ChEBI" id="CHEBI:30616"/>
    </ligand>
</feature>
<gene>
    <name evidence="7" type="primary">PAN3</name>
    <name evidence="10" type="ORF">BABINDRAFT_7936</name>
</gene>
<dbReference type="AlphaFoldDB" id="A0A1E3QPW6"/>
<evidence type="ECO:0000256" key="1">
    <source>
        <dbReference type="ARBA" id="ARBA00004496"/>
    </source>
</evidence>
<feature type="coiled-coil region" evidence="7">
    <location>
        <begin position="455"/>
        <end position="493"/>
    </location>
</feature>
<keyword evidence="2 7" id="KW-0963">Cytoplasm</keyword>
<evidence type="ECO:0000256" key="3">
    <source>
        <dbReference type="ARBA" id="ARBA00022664"/>
    </source>
</evidence>
<evidence type="ECO:0000256" key="6">
    <source>
        <dbReference type="ARBA" id="ARBA00023054"/>
    </source>
</evidence>
<keyword evidence="11" id="KW-1185">Reference proteome</keyword>
<comment type="subcellular location">
    <subcellularLocation>
        <location evidence="1 7">Cytoplasm</location>
    </subcellularLocation>
</comment>
<comment type="similarity">
    <text evidence="7">Belongs to the protein kinase superfamily. PAN3 family.</text>
</comment>
<keyword evidence="8" id="KW-0863">Zinc-finger</keyword>
<comment type="subunit">
    <text evidence="7">Homodimer. Forms a heterotrimer with a catalytic subunit PAN2 to form the poly(A)-nuclease (PAN) deadenylation complex. Interacts (via PAM-2 motif) with poly(A)-binding protein PAB1 (via PABC domain), conferring substrate specificity of the enzyme complex.</text>
</comment>
<evidence type="ECO:0000256" key="4">
    <source>
        <dbReference type="ARBA" id="ARBA00022741"/>
    </source>
</evidence>
<keyword evidence="3 7" id="KW-0507">mRNA processing</keyword>
<dbReference type="GO" id="GO:0000289">
    <property type="term" value="P:nuclear-transcribed mRNA poly(A) tail shortening"/>
    <property type="evidence" value="ECO:0007669"/>
    <property type="project" value="UniProtKB-UniRule"/>
</dbReference>
<feature type="domain" description="C3H1-type" evidence="9">
    <location>
        <begin position="10"/>
        <end position="39"/>
    </location>
</feature>
<evidence type="ECO:0000256" key="8">
    <source>
        <dbReference type="PROSITE-ProRule" id="PRU00723"/>
    </source>
</evidence>
<dbReference type="Gene3D" id="6.10.250.3160">
    <property type="match status" value="1"/>
</dbReference>
<evidence type="ECO:0000256" key="7">
    <source>
        <dbReference type="HAMAP-Rule" id="MF_03181"/>
    </source>
</evidence>
<dbReference type="PANTHER" id="PTHR12272:SF11">
    <property type="entry name" value="PAN2-PAN3 DEADENYLATION COMPLEX SUBUNIT PAN3"/>
    <property type="match status" value="1"/>
</dbReference>
<dbReference type="STRING" id="984486.A0A1E3QPW6"/>
<sequence length="587" mass="64883">MSKAQVTLDWAKDTPCRNITIHGFCKFQDKGCMFKHESSPKTPAPTVLARPASAAVLTPPSSAAQLVSSAAALKKKFSADAPAFLPTTSANSSTTSFVKSPKVDAPLLQLTSEEKRFNIESPIFTPGGSNPYAPKPGTPVNPYAPASADMYFQAPTTYPLQYHLYAPAPPPHLQLPLQPYETNAHAMFIAGDLREHAQKRNAAILQVLPHSNLPEGVNAYHSLVPIDTHAERSARNFGHPSALYKVFSTTNGNVYALRRVEGVNVTSERAISDVQAWRSVVCANVVQFHEAFTSRAFGDNSVFFAYDYYPLATTLREAHVSPVAAKVVPITEALLWSYCVQLTNALTAIHEKNLAARVLDMDKVIITTRNRVRLAGCAVLDVLRYEEEDIATLQKQDIEKFGALMLELAAYTLPVTLRGVEALEGLAFSQEFKDCVRYLLSGSANLHEFTRMIAPRALAAVDSLACAADFMEGQLLSELENARLVRLLAKLGFINERPEYDNDPAWSETGDRYPLRLFRDYVFHQIDERSGRPVIDLSHVITCLNKLDAGVDEKILLVSNDEQSCIIASYKELHDLIDKTFRDLSRN</sequence>
<dbReference type="InterPro" id="IPR030844">
    <property type="entry name" value="PAN3"/>
</dbReference>
<dbReference type="Gene3D" id="1.10.287.3700">
    <property type="match status" value="1"/>
</dbReference>
<dbReference type="Gene3D" id="1.10.510.10">
    <property type="entry name" value="Transferase(Phosphotransferase) domain 1"/>
    <property type="match status" value="1"/>
</dbReference>
<dbReference type="OrthoDB" id="204958at2759"/>
<keyword evidence="8" id="KW-0479">Metal-binding</keyword>
<dbReference type="Proteomes" id="UP000094336">
    <property type="component" value="Unassembled WGS sequence"/>
</dbReference>
<dbReference type="HAMAP" id="MF_03181">
    <property type="entry name" value="PAN3"/>
    <property type="match status" value="1"/>
</dbReference>
<dbReference type="GeneID" id="30150559"/>
<dbReference type="FunFam" id="1.10.287.3700:FF:000001">
    <property type="entry name" value="PAN2-PAN3 deadenylation complex subunit PAN3"/>
    <property type="match status" value="1"/>
</dbReference>
<evidence type="ECO:0000256" key="2">
    <source>
        <dbReference type="ARBA" id="ARBA00022490"/>
    </source>
</evidence>
<comment type="caution">
    <text evidence="7">Lacks conserved residue(s) required for the propagation of feature annotation.</text>
</comment>
<accession>A0A1E3QPW6</accession>
<dbReference type="GO" id="GO:0008270">
    <property type="term" value="F:zinc ion binding"/>
    <property type="evidence" value="ECO:0007669"/>
    <property type="project" value="UniProtKB-KW"/>
</dbReference>
<keyword evidence="4 7" id="KW-0547">Nucleotide-binding</keyword>
<keyword evidence="5 7" id="KW-0067">ATP-binding</keyword>
<dbReference type="GO" id="GO:0004672">
    <property type="term" value="F:protein kinase activity"/>
    <property type="evidence" value="ECO:0007669"/>
    <property type="project" value="InterPro"/>
</dbReference>
<comment type="domain">
    <text evidence="7">The N-terminal zinc finger binds to poly(A) RNA.</text>
</comment>
<dbReference type="EMBL" id="KV454431">
    <property type="protein sequence ID" value="ODQ79725.1"/>
    <property type="molecule type" value="Genomic_DNA"/>
</dbReference>
<dbReference type="Pfam" id="PF25586">
    <property type="entry name" value="zf-CCCH_PAN3"/>
    <property type="match status" value="1"/>
</dbReference>
<keyword evidence="8" id="KW-0862">Zinc</keyword>
<feature type="binding site" evidence="7">
    <location>
        <position position="258"/>
    </location>
    <ligand>
        <name>ATP</name>
        <dbReference type="ChEBI" id="CHEBI:30616"/>
    </ligand>
</feature>
<comment type="function">
    <text evidence="7">Regulatory subunit of the poly(A)-nuclease (PAN) deadenylation complex, one of two cytoplasmic mRNA deadenylases involved in mRNA turnover. PAN specifically shortens poly(A) tails of RNA and the activity is stimulated by poly(A)-binding protein PAB1. PAN deadenylation is followed by rapid degradation of the shortened mRNA tails by the CCR4-NOT complex. Deadenylated mRNAs are then degraded by two alternative mechanisms, namely exosome-mediated 3'-5' exonucleolytic degradation, or deadenlyation-dependent mRNA decaping and subsequent 5'-3' exonucleolytic degradation by XRN1. May also be involved in post-transcriptional maturation of mRNA poly(A) tails. PAN3 acts as a positive regulator for PAN activity, recruiting the catalytic subunit PAN2 to mRNA via its interaction with RNA and with PAB1.</text>
</comment>
<dbReference type="InterPro" id="IPR011009">
    <property type="entry name" value="Kinase-like_dom_sf"/>
</dbReference>
<evidence type="ECO:0000259" key="9">
    <source>
        <dbReference type="PROSITE" id="PS50103"/>
    </source>
</evidence>
<comment type="domain">
    <text evidence="7">The pseudokinase domain, the coiled-coil (CC), and C-terminal knob domain (CK) form a structural unit (PKC) that forms an extensive high-affinity interaction surface for PAN2.</text>
</comment>
<dbReference type="GO" id="GO:0005524">
    <property type="term" value="F:ATP binding"/>
    <property type="evidence" value="ECO:0007669"/>
    <property type="project" value="UniProtKB-UniRule"/>
</dbReference>
<proteinExistence type="inferred from homology"/>
<protein>
    <recommendedName>
        <fullName evidence="7">PAN2-PAN3 deadenylation complex subunit PAN3</fullName>
    </recommendedName>
    <alternativeName>
        <fullName evidence="7">PAB1P-dependent poly(A)-specific ribonuclease</fullName>
    </alternativeName>
    <alternativeName>
        <fullName evidence="7">Poly(A)-nuclease deadenylation complex subunit 3</fullName>
        <shortName evidence="7">PAN deadenylation complex subunit 3</shortName>
    </alternativeName>
</protein>
<dbReference type="GO" id="GO:0006397">
    <property type="term" value="P:mRNA processing"/>
    <property type="evidence" value="ECO:0007669"/>
    <property type="project" value="UniProtKB-KW"/>
</dbReference>
<organism evidence="10 11">
    <name type="scientific">Babjeviella inositovora NRRL Y-12698</name>
    <dbReference type="NCBI Taxonomy" id="984486"/>
    <lineage>
        <taxon>Eukaryota</taxon>
        <taxon>Fungi</taxon>
        <taxon>Dikarya</taxon>
        <taxon>Ascomycota</taxon>
        <taxon>Saccharomycotina</taxon>
        <taxon>Pichiomycetes</taxon>
        <taxon>Serinales incertae sedis</taxon>
        <taxon>Babjeviella</taxon>
    </lineage>
</organism>
<name>A0A1E3QPW6_9ASCO</name>
<evidence type="ECO:0000313" key="11">
    <source>
        <dbReference type="Proteomes" id="UP000094336"/>
    </source>
</evidence>
<dbReference type="GO" id="GO:0031251">
    <property type="term" value="C:PAN complex"/>
    <property type="evidence" value="ECO:0007669"/>
    <property type="project" value="UniProtKB-UniRule"/>
</dbReference>
<dbReference type="Pfam" id="PF18101">
    <property type="entry name" value="Pan3_CK"/>
    <property type="match status" value="1"/>
</dbReference>
<evidence type="ECO:0000313" key="10">
    <source>
        <dbReference type="EMBL" id="ODQ79725.1"/>
    </source>
</evidence>
<dbReference type="InterPro" id="IPR000719">
    <property type="entry name" value="Prot_kinase_dom"/>
</dbReference>
<reference evidence="11" key="1">
    <citation type="submission" date="2016-05" db="EMBL/GenBank/DDBJ databases">
        <title>Comparative genomics of biotechnologically important yeasts.</title>
        <authorList>
            <consortium name="DOE Joint Genome Institute"/>
            <person name="Riley R."/>
            <person name="Haridas S."/>
            <person name="Wolfe K.H."/>
            <person name="Lopes M.R."/>
            <person name="Hittinger C.T."/>
            <person name="Goker M."/>
            <person name="Salamov A."/>
            <person name="Wisecaver J."/>
            <person name="Long T.M."/>
            <person name="Aerts A.L."/>
            <person name="Barry K."/>
            <person name="Choi C."/>
            <person name="Clum A."/>
            <person name="Coughlan A.Y."/>
            <person name="Deshpande S."/>
            <person name="Douglass A.P."/>
            <person name="Hanson S.J."/>
            <person name="Klenk H.-P."/>
            <person name="Labutti K."/>
            <person name="Lapidus A."/>
            <person name="Lindquist E."/>
            <person name="Lipzen A."/>
            <person name="Meier-Kolthoff J.P."/>
            <person name="Ohm R.A."/>
            <person name="Otillar R.P."/>
            <person name="Pangilinan J."/>
            <person name="Peng Y."/>
            <person name="Rokas A."/>
            <person name="Rosa C.A."/>
            <person name="Scheuner C."/>
            <person name="Sibirny A.A."/>
            <person name="Slot J.C."/>
            <person name="Stielow J.B."/>
            <person name="Sun H."/>
            <person name="Kurtzman C.P."/>
            <person name="Blackwell M."/>
            <person name="Grigoriev I.V."/>
            <person name="Jeffries T.W."/>
        </authorList>
    </citation>
    <scope>NUCLEOTIDE SEQUENCE [LARGE SCALE GENOMIC DNA]</scope>
    <source>
        <strain evidence="11">NRRL Y-12698</strain>
    </source>
</reference>
<dbReference type="PANTHER" id="PTHR12272">
    <property type="entry name" value="DEADENYLATION COMPLEX SUBUNIT PAN3"/>
    <property type="match status" value="1"/>
</dbReference>
<feature type="zinc finger region" description="C3H1-type" evidence="8">
    <location>
        <begin position="10"/>
        <end position="39"/>
    </location>
</feature>
<dbReference type="GO" id="GO:0008143">
    <property type="term" value="F:poly(A) binding"/>
    <property type="evidence" value="ECO:0007669"/>
    <property type="project" value="TreeGrafter"/>
</dbReference>
<keyword evidence="6 7" id="KW-0175">Coiled coil</keyword>
<dbReference type="InterPro" id="IPR041332">
    <property type="entry name" value="Pan3_CK"/>
</dbReference>
<dbReference type="GO" id="GO:0000932">
    <property type="term" value="C:P-body"/>
    <property type="evidence" value="ECO:0007669"/>
    <property type="project" value="TreeGrafter"/>
</dbReference>